<proteinExistence type="predicted"/>
<evidence type="ECO:0000313" key="1">
    <source>
        <dbReference type="EMBL" id="GAH99215.1"/>
    </source>
</evidence>
<accession>X1KZZ2</accession>
<dbReference type="EMBL" id="BARV01003072">
    <property type="protein sequence ID" value="GAH99215.1"/>
    <property type="molecule type" value="Genomic_DNA"/>
</dbReference>
<dbReference type="AlphaFoldDB" id="X1KZZ2"/>
<organism evidence="1">
    <name type="scientific">marine sediment metagenome</name>
    <dbReference type="NCBI Taxonomy" id="412755"/>
    <lineage>
        <taxon>unclassified sequences</taxon>
        <taxon>metagenomes</taxon>
        <taxon>ecological metagenomes</taxon>
    </lineage>
</organism>
<feature type="non-terminal residue" evidence="1">
    <location>
        <position position="1"/>
    </location>
</feature>
<reference evidence="1" key="1">
    <citation type="journal article" date="2014" name="Front. Microbiol.">
        <title>High frequency of phylogenetically diverse reductive dehalogenase-homologous genes in deep subseafloor sedimentary metagenomes.</title>
        <authorList>
            <person name="Kawai M."/>
            <person name="Futagami T."/>
            <person name="Toyoda A."/>
            <person name="Takaki Y."/>
            <person name="Nishi S."/>
            <person name="Hori S."/>
            <person name="Arai W."/>
            <person name="Tsubouchi T."/>
            <person name="Morono Y."/>
            <person name="Uchiyama I."/>
            <person name="Ito T."/>
            <person name="Fujiyama A."/>
            <person name="Inagaki F."/>
            <person name="Takami H."/>
        </authorList>
    </citation>
    <scope>NUCLEOTIDE SEQUENCE</scope>
    <source>
        <strain evidence="1">Expedition CK06-06</strain>
    </source>
</reference>
<comment type="caution">
    <text evidence="1">The sequence shown here is derived from an EMBL/GenBank/DDBJ whole genome shotgun (WGS) entry which is preliminary data.</text>
</comment>
<name>X1KZZ2_9ZZZZ</name>
<gene>
    <name evidence="1" type="ORF">S06H3_07557</name>
</gene>
<sequence>ECGEPYNLFFKPDGTKMYVVDLGAEVFQYTLSTPWDVSTANYDTKL</sequence>
<protein>
    <submittedName>
        <fullName evidence="1">Uncharacterized protein</fullName>
    </submittedName>
</protein>